<evidence type="ECO:0000313" key="1">
    <source>
        <dbReference type="EMBL" id="PJE79133.1"/>
    </source>
</evidence>
<dbReference type="AlphaFoldDB" id="A0A2H9T7E3"/>
<sequence>MIYEAHLEELKNTSPHSEPTEVYATTTKPLLNTGDSCSVEQLVTRLANQETTLIVDYGLSQLSIHSRDIQTSPRYEIVIPRISYYKRFITNRSQLTTFLNGLIDVLKNRPLCQRTDIKMDIYYPEVLINHFKAYRNKHSESLSPHTEEVSVL</sequence>
<organism evidence="1">
    <name type="scientific">invertebrate metagenome</name>
    <dbReference type="NCBI Taxonomy" id="1711999"/>
    <lineage>
        <taxon>unclassified sequences</taxon>
        <taxon>metagenomes</taxon>
        <taxon>organismal metagenomes</taxon>
    </lineage>
</organism>
<protein>
    <submittedName>
        <fullName evidence="1">Uncharacterized protein</fullName>
    </submittedName>
</protein>
<proteinExistence type="predicted"/>
<accession>A0A2H9T7E3</accession>
<dbReference type="EMBL" id="NSIT01000092">
    <property type="protein sequence ID" value="PJE79133.1"/>
    <property type="molecule type" value="Genomic_DNA"/>
</dbReference>
<name>A0A2H9T7E3_9ZZZZ</name>
<gene>
    <name evidence="1" type="ORF">CI610_01882</name>
</gene>
<comment type="caution">
    <text evidence="1">The sequence shown here is derived from an EMBL/GenBank/DDBJ whole genome shotgun (WGS) entry which is preliminary data.</text>
</comment>
<reference evidence="1" key="1">
    <citation type="journal article" date="2017" name="Appl. Environ. Microbiol.">
        <title>Molecular characterization of an Endozoicomonas-like organism causing infection in king scallop Pecten maximus L.</title>
        <authorList>
            <person name="Cano I."/>
            <person name="van Aerle R."/>
            <person name="Ross S."/>
            <person name="Verner-Jeffreys D.W."/>
            <person name="Paley R.K."/>
            <person name="Rimmer G."/>
            <person name="Ryder D."/>
            <person name="Hooper P."/>
            <person name="Stone D."/>
            <person name="Feist S.W."/>
        </authorList>
    </citation>
    <scope>NUCLEOTIDE SEQUENCE</scope>
</reference>